<protein>
    <recommendedName>
        <fullName evidence="2">Putative nitroreductase TM1586 domain-containing protein</fullName>
    </recommendedName>
</protein>
<evidence type="ECO:0000256" key="1">
    <source>
        <dbReference type="SAM" id="MobiDB-lite"/>
    </source>
</evidence>
<dbReference type="InterPro" id="IPR000415">
    <property type="entry name" value="Nitroreductase-like"/>
</dbReference>
<dbReference type="Proteomes" id="UP000886757">
    <property type="component" value="Unassembled WGS sequence"/>
</dbReference>
<evidence type="ECO:0000313" key="3">
    <source>
        <dbReference type="EMBL" id="HIR14527.1"/>
    </source>
</evidence>
<dbReference type="InterPro" id="IPR029478">
    <property type="entry name" value="TM1586_NiRdase"/>
</dbReference>
<gene>
    <name evidence="3" type="ORF">IAB31_11460</name>
</gene>
<dbReference type="Gene3D" id="3.40.109.10">
    <property type="entry name" value="NADH Oxidase"/>
    <property type="match status" value="1"/>
</dbReference>
<reference evidence="3" key="1">
    <citation type="submission" date="2020-10" db="EMBL/GenBank/DDBJ databases">
        <authorList>
            <person name="Gilroy R."/>
        </authorList>
    </citation>
    <scope>NUCLEOTIDE SEQUENCE</scope>
    <source>
        <strain evidence="3">ChiSjej4B22-8148</strain>
    </source>
</reference>
<evidence type="ECO:0000313" key="4">
    <source>
        <dbReference type="Proteomes" id="UP000886757"/>
    </source>
</evidence>
<accession>A0A9D1AFP9</accession>
<name>A0A9D1AFP9_9FIRM</name>
<dbReference type="Pfam" id="PF14512">
    <property type="entry name" value="TM1586_NiRdase"/>
    <property type="match status" value="1"/>
</dbReference>
<dbReference type="AlphaFoldDB" id="A0A9D1AFP9"/>
<sequence>MTLLEAINRKSTVKVFQNRRVGDEIFRGILKFSETLQLPFSPDDVNLEVLDSCGEIRKQMGVKAPYFLFIYTKNPENGSLNAGFAAEQLSLYLWTKGLGSRILGFRNDLPGADRRGGYTGTVLAFGWPQSREEMVFGRKSGFEDQKEGKGWISAVLEQAGIPDGQKKLGNLRLAISQGGIDCYRRRHFFEQKTKSLQDSFEAGRILAHIFVAAEELWLRLEVISDMEKNRRGERDEYLLTIQEKETAAGRAGGKHVAYPASAAETKEYLAGSAVYQCETAGVRRREGQTGRRNHIPQGAAAQRA</sequence>
<reference evidence="3" key="2">
    <citation type="journal article" date="2021" name="PeerJ">
        <title>Extensive microbial diversity within the chicken gut microbiome revealed by metagenomics and culture.</title>
        <authorList>
            <person name="Gilroy R."/>
            <person name="Ravi A."/>
            <person name="Getino M."/>
            <person name="Pursley I."/>
            <person name="Horton D.L."/>
            <person name="Alikhan N.F."/>
            <person name="Baker D."/>
            <person name="Gharbi K."/>
            <person name="Hall N."/>
            <person name="Watson M."/>
            <person name="Adriaenssens E.M."/>
            <person name="Foster-Nyarko E."/>
            <person name="Jarju S."/>
            <person name="Secka A."/>
            <person name="Antonio M."/>
            <person name="Oren A."/>
            <person name="Chaudhuri R.R."/>
            <person name="La Ragione R."/>
            <person name="Hildebrand F."/>
            <person name="Pallen M.J."/>
        </authorList>
    </citation>
    <scope>NUCLEOTIDE SEQUENCE</scope>
    <source>
        <strain evidence="3">ChiSjej4B22-8148</strain>
    </source>
</reference>
<dbReference type="GO" id="GO:0016491">
    <property type="term" value="F:oxidoreductase activity"/>
    <property type="evidence" value="ECO:0007669"/>
    <property type="project" value="InterPro"/>
</dbReference>
<evidence type="ECO:0000259" key="2">
    <source>
        <dbReference type="Pfam" id="PF14512"/>
    </source>
</evidence>
<feature type="domain" description="Putative nitroreductase TM1586" evidence="2">
    <location>
        <begin position="3"/>
        <end position="139"/>
    </location>
</feature>
<feature type="region of interest" description="Disordered" evidence="1">
    <location>
        <begin position="283"/>
        <end position="304"/>
    </location>
</feature>
<organism evidence="3 4">
    <name type="scientific">Candidatus Choladousia intestinavium</name>
    <dbReference type="NCBI Taxonomy" id="2840727"/>
    <lineage>
        <taxon>Bacteria</taxon>
        <taxon>Bacillati</taxon>
        <taxon>Bacillota</taxon>
        <taxon>Clostridia</taxon>
        <taxon>Lachnospirales</taxon>
        <taxon>Lachnospiraceae</taxon>
        <taxon>Lachnospiraceae incertae sedis</taxon>
        <taxon>Candidatus Choladousia</taxon>
    </lineage>
</organism>
<dbReference type="EMBL" id="DVGK01000129">
    <property type="protein sequence ID" value="HIR14527.1"/>
    <property type="molecule type" value="Genomic_DNA"/>
</dbReference>
<comment type="caution">
    <text evidence="3">The sequence shown here is derived from an EMBL/GenBank/DDBJ whole genome shotgun (WGS) entry which is preliminary data.</text>
</comment>
<proteinExistence type="predicted"/>
<dbReference type="SUPFAM" id="SSF55469">
    <property type="entry name" value="FMN-dependent nitroreductase-like"/>
    <property type="match status" value="1"/>
</dbReference>